<dbReference type="InterPro" id="IPR023635">
    <property type="entry name" value="Peptide_deformylase"/>
</dbReference>
<dbReference type="InterPro" id="IPR036821">
    <property type="entry name" value="Peptide_deformylase_sf"/>
</dbReference>
<dbReference type="STRING" id="312017.Q24F07"/>
<dbReference type="eggNOG" id="KOG3137">
    <property type="taxonomic scope" value="Eukaryota"/>
</dbReference>
<keyword evidence="3" id="KW-0479">Metal-binding</keyword>
<dbReference type="PANTHER" id="PTHR10458:SF22">
    <property type="entry name" value="PEPTIDE DEFORMYLASE"/>
    <property type="match status" value="1"/>
</dbReference>
<dbReference type="AlphaFoldDB" id="Q24F07"/>
<dbReference type="Proteomes" id="UP000009168">
    <property type="component" value="Unassembled WGS sequence"/>
</dbReference>
<dbReference type="RefSeq" id="XP_001026593.2">
    <property type="nucleotide sequence ID" value="XM_001026593.2"/>
</dbReference>
<dbReference type="EMBL" id="GG662298">
    <property type="protein sequence ID" value="EAS06348.2"/>
    <property type="molecule type" value="Genomic_DNA"/>
</dbReference>
<dbReference type="GeneID" id="7833115"/>
<dbReference type="HOGENOM" id="CLU_875737_0_0_1"/>
<keyword evidence="3" id="KW-0648">Protein biosynthesis</keyword>
<dbReference type="SUPFAM" id="SSF56420">
    <property type="entry name" value="Peptide deformylase"/>
    <property type="match status" value="1"/>
</dbReference>
<dbReference type="EC" id="3.5.1.88" evidence="2 3"/>
<evidence type="ECO:0000256" key="4">
    <source>
        <dbReference type="SAM" id="MobiDB-lite"/>
    </source>
</evidence>
<name>Q24F07_TETTS</name>
<feature type="region of interest" description="Disordered" evidence="4">
    <location>
        <begin position="226"/>
        <end position="265"/>
    </location>
</feature>
<evidence type="ECO:0000256" key="3">
    <source>
        <dbReference type="RuleBase" id="RU362111"/>
    </source>
</evidence>
<dbReference type="PRINTS" id="PR01576">
    <property type="entry name" value="PDEFORMYLASE"/>
</dbReference>
<feature type="compositionally biased region" description="Basic residues" evidence="4">
    <location>
        <begin position="256"/>
        <end position="265"/>
    </location>
</feature>
<dbReference type="GO" id="GO:0042586">
    <property type="term" value="F:peptide deformylase activity"/>
    <property type="evidence" value="ECO:0007669"/>
    <property type="project" value="UniProtKB-EC"/>
</dbReference>
<evidence type="ECO:0000256" key="1">
    <source>
        <dbReference type="ARBA" id="ARBA00010759"/>
    </source>
</evidence>
<dbReference type="KEGG" id="tet:TTHERM_01146060"/>
<evidence type="ECO:0000313" key="6">
    <source>
        <dbReference type="Proteomes" id="UP000009168"/>
    </source>
</evidence>
<dbReference type="PANTHER" id="PTHR10458">
    <property type="entry name" value="PEPTIDE DEFORMYLASE"/>
    <property type="match status" value="1"/>
</dbReference>
<comment type="similarity">
    <text evidence="1 3">Belongs to the polypeptide deformylase family.</text>
</comment>
<accession>Q24F07</accession>
<dbReference type="Pfam" id="PF01327">
    <property type="entry name" value="Pep_deformylase"/>
    <property type="match status" value="1"/>
</dbReference>
<sequence length="265" mass="31428">MKTIRQGVKFSQKLAKLKENQETFDYNLIDFQHPDFTNLESKCLPVQGFTQTLKSEILNLKYHAEVSGRVNLAANQIGIPKRFIVLAKPDYLYKRVWVNDNLDIQHLHALVNPRILDKDKFMEYDWEQTACFPTVRFRRLRYHHILVQYLNEQMEQVEVEMNGWESRLFQQSLDHLNGIIPFDEVKNMLDFELLPEYNDEKLILDEFNDFKLYRLFGKEKQIPLTAQKKGGNYGPSSISETINEQKQDQPKIFQNKTKKQKPQSK</sequence>
<comment type="catalytic activity">
    <reaction evidence="3">
        <text>N-terminal N-formyl-L-methionyl-[peptide] + H2O = N-terminal L-methionyl-[peptide] + formate</text>
        <dbReference type="Rhea" id="RHEA:24420"/>
        <dbReference type="Rhea" id="RHEA-COMP:10639"/>
        <dbReference type="Rhea" id="RHEA-COMP:10640"/>
        <dbReference type="ChEBI" id="CHEBI:15377"/>
        <dbReference type="ChEBI" id="CHEBI:15740"/>
        <dbReference type="ChEBI" id="CHEBI:49298"/>
        <dbReference type="ChEBI" id="CHEBI:64731"/>
        <dbReference type="EC" id="3.5.1.88"/>
    </reaction>
</comment>
<dbReference type="Gene3D" id="3.90.45.10">
    <property type="entry name" value="Peptide deformylase"/>
    <property type="match status" value="1"/>
</dbReference>
<comment type="function">
    <text evidence="3">Removes the formyl group from the N-terminal Met of newly synthesized proteins.</text>
</comment>
<evidence type="ECO:0000256" key="2">
    <source>
        <dbReference type="ARBA" id="ARBA00012175"/>
    </source>
</evidence>
<protein>
    <recommendedName>
        <fullName evidence="2 3">Peptide deformylase</fullName>
        <ecNumber evidence="2 3">3.5.1.88</ecNumber>
    </recommendedName>
</protein>
<dbReference type="OrthoDB" id="291739at2759"/>
<keyword evidence="6" id="KW-1185">Reference proteome</keyword>
<evidence type="ECO:0000313" key="5">
    <source>
        <dbReference type="EMBL" id="EAS06348.2"/>
    </source>
</evidence>
<proteinExistence type="inferred from homology"/>
<organism evidence="5 6">
    <name type="scientific">Tetrahymena thermophila (strain SB210)</name>
    <dbReference type="NCBI Taxonomy" id="312017"/>
    <lineage>
        <taxon>Eukaryota</taxon>
        <taxon>Sar</taxon>
        <taxon>Alveolata</taxon>
        <taxon>Ciliophora</taxon>
        <taxon>Intramacronucleata</taxon>
        <taxon>Oligohymenophorea</taxon>
        <taxon>Hymenostomatida</taxon>
        <taxon>Tetrahymenina</taxon>
        <taxon>Tetrahymenidae</taxon>
        <taxon>Tetrahymena</taxon>
    </lineage>
</organism>
<dbReference type="GO" id="GO:0006412">
    <property type="term" value="P:translation"/>
    <property type="evidence" value="ECO:0007669"/>
    <property type="project" value="UniProtKB-KW"/>
</dbReference>
<reference evidence="6" key="1">
    <citation type="journal article" date="2006" name="PLoS Biol.">
        <title>Macronuclear genome sequence of the ciliate Tetrahymena thermophila, a model eukaryote.</title>
        <authorList>
            <person name="Eisen J.A."/>
            <person name="Coyne R.S."/>
            <person name="Wu M."/>
            <person name="Wu D."/>
            <person name="Thiagarajan M."/>
            <person name="Wortman J.R."/>
            <person name="Badger J.H."/>
            <person name="Ren Q."/>
            <person name="Amedeo P."/>
            <person name="Jones K.M."/>
            <person name="Tallon L.J."/>
            <person name="Delcher A.L."/>
            <person name="Salzberg S.L."/>
            <person name="Silva J.C."/>
            <person name="Haas B.J."/>
            <person name="Majoros W.H."/>
            <person name="Farzad M."/>
            <person name="Carlton J.M."/>
            <person name="Smith R.K. Jr."/>
            <person name="Garg J."/>
            <person name="Pearlman R.E."/>
            <person name="Karrer K.M."/>
            <person name="Sun L."/>
            <person name="Manning G."/>
            <person name="Elde N.C."/>
            <person name="Turkewitz A.P."/>
            <person name="Asai D.J."/>
            <person name="Wilkes D.E."/>
            <person name="Wang Y."/>
            <person name="Cai H."/>
            <person name="Collins K."/>
            <person name="Stewart B.A."/>
            <person name="Lee S.R."/>
            <person name="Wilamowska K."/>
            <person name="Weinberg Z."/>
            <person name="Ruzzo W.L."/>
            <person name="Wloga D."/>
            <person name="Gaertig J."/>
            <person name="Frankel J."/>
            <person name="Tsao C.-C."/>
            <person name="Gorovsky M.A."/>
            <person name="Keeling P.J."/>
            <person name="Waller R.F."/>
            <person name="Patron N.J."/>
            <person name="Cherry J.M."/>
            <person name="Stover N.A."/>
            <person name="Krieger C.J."/>
            <person name="del Toro C."/>
            <person name="Ryder H.F."/>
            <person name="Williamson S.C."/>
            <person name="Barbeau R.A."/>
            <person name="Hamilton E.P."/>
            <person name="Orias E."/>
        </authorList>
    </citation>
    <scope>NUCLEOTIDE SEQUENCE [LARGE SCALE GENOMIC DNA]</scope>
    <source>
        <strain evidence="6">SB210</strain>
    </source>
</reference>
<dbReference type="GO" id="GO:0046872">
    <property type="term" value="F:metal ion binding"/>
    <property type="evidence" value="ECO:0007669"/>
    <property type="project" value="UniProtKB-KW"/>
</dbReference>
<gene>
    <name evidence="5" type="ORF">TTHERM_01146060</name>
</gene>
<dbReference type="InParanoid" id="Q24F07"/>
<keyword evidence="3" id="KW-0378">Hydrolase</keyword>